<sequence length="337" mass="37897">MSTTNCFALCPPDILLEIIHYSLPPLQDSKQRHIELTSMRVVCQYWNSVITSTPQFWSTIQINFPSQAIQLPTVQQWLTRSSDASLNIFIKDRPPISWTDAEIQLRTDLMSAINLHISRCKSLQLEVTVGILPAFRLLRVSEAERLESLEINMRGNTDEHVHAHLIQQLSTLSSLLHLSIATHVPHFITRLLHHCNPTWLSQLTCVRLSCPITTREMLALMEKCTSATQICLNQVLPSDPPTSPISAFSPSVTLKALTSLDISFTSSNTYLILLQRISFPNLKTLHLSGIDISDLSSTVHSSAPHLTSSRRESQPREKSSTKFVLFSTTLLSSDCRF</sequence>
<evidence type="ECO:0000313" key="2">
    <source>
        <dbReference type="EMBL" id="KAF5354118.1"/>
    </source>
</evidence>
<reference evidence="2 3" key="1">
    <citation type="journal article" date="2020" name="ISME J.">
        <title>Uncovering the hidden diversity of litter-decomposition mechanisms in mushroom-forming fungi.</title>
        <authorList>
            <person name="Floudas D."/>
            <person name="Bentzer J."/>
            <person name="Ahren D."/>
            <person name="Johansson T."/>
            <person name="Persson P."/>
            <person name="Tunlid A."/>
        </authorList>
    </citation>
    <scope>NUCLEOTIDE SEQUENCE [LARGE SCALE GENOMIC DNA]</scope>
    <source>
        <strain evidence="2 3">CBS 146.42</strain>
    </source>
</reference>
<name>A0A8H5FZ70_9AGAR</name>
<dbReference type="OrthoDB" id="2890556at2759"/>
<dbReference type="EMBL" id="JAACJO010000009">
    <property type="protein sequence ID" value="KAF5354118.1"/>
    <property type="molecule type" value="Genomic_DNA"/>
</dbReference>
<dbReference type="AlphaFoldDB" id="A0A8H5FZ70"/>
<feature type="region of interest" description="Disordered" evidence="1">
    <location>
        <begin position="299"/>
        <end position="320"/>
    </location>
</feature>
<evidence type="ECO:0008006" key="4">
    <source>
        <dbReference type="Google" id="ProtNLM"/>
    </source>
</evidence>
<dbReference type="Proteomes" id="UP000559027">
    <property type="component" value="Unassembled WGS sequence"/>
</dbReference>
<dbReference type="SUPFAM" id="SSF52047">
    <property type="entry name" value="RNI-like"/>
    <property type="match status" value="1"/>
</dbReference>
<gene>
    <name evidence="2" type="ORF">D9756_006880</name>
</gene>
<organism evidence="2 3">
    <name type="scientific">Leucocoprinus leucothites</name>
    <dbReference type="NCBI Taxonomy" id="201217"/>
    <lineage>
        <taxon>Eukaryota</taxon>
        <taxon>Fungi</taxon>
        <taxon>Dikarya</taxon>
        <taxon>Basidiomycota</taxon>
        <taxon>Agaricomycotina</taxon>
        <taxon>Agaricomycetes</taxon>
        <taxon>Agaricomycetidae</taxon>
        <taxon>Agaricales</taxon>
        <taxon>Agaricineae</taxon>
        <taxon>Agaricaceae</taxon>
        <taxon>Leucocoprinus</taxon>
    </lineage>
</organism>
<comment type="caution">
    <text evidence="2">The sequence shown here is derived from an EMBL/GenBank/DDBJ whole genome shotgun (WGS) entry which is preliminary data.</text>
</comment>
<evidence type="ECO:0000313" key="3">
    <source>
        <dbReference type="Proteomes" id="UP000559027"/>
    </source>
</evidence>
<protein>
    <recommendedName>
        <fullName evidence="4">F-box domain-containing protein</fullName>
    </recommendedName>
</protein>
<keyword evidence="3" id="KW-1185">Reference proteome</keyword>
<feature type="compositionally biased region" description="Basic and acidic residues" evidence="1">
    <location>
        <begin position="309"/>
        <end position="320"/>
    </location>
</feature>
<accession>A0A8H5FZ70</accession>
<evidence type="ECO:0000256" key="1">
    <source>
        <dbReference type="SAM" id="MobiDB-lite"/>
    </source>
</evidence>
<proteinExistence type="predicted"/>